<keyword evidence="9" id="KW-1185">Reference proteome</keyword>
<evidence type="ECO:0000259" key="7">
    <source>
        <dbReference type="PROSITE" id="PS50850"/>
    </source>
</evidence>
<evidence type="ECO:0000256" key="5">
    <source>
        <dbReference type="ARBA" id="ARBA00023136"/>
    </source>
</evidence>
<proteinExistence type="predicted"/>
<dbReference type="SUPFAM" id="SSF103473">
    <property type="entry name" value="MFS general substrate transporter"/>
    <property type="match status" value="1"/>
</dbReference>
<feature type="transmembrane region" description="Helical" evidence="6">
    <location>
        <begin position="277"/>
        <end position="296"/>
    </location>
</feature>
<feature type="transmembrane region" description="Helical" evidence="6">
    <location>
        <begin position="212"/>
        <end position="236"/>
    </location>
</feature>
<dbReference type="InterPro" id="IPR036259">
    <property type="entry name" value="MFS_trans_sf"/>
</dbReference>
<dbReference type="GO" id="GO:0022857">
    <property type="term" value="F:transmembrane transporter activity"/>
    <property type="evidence" value="ECO:0007669"/>
    <property type="project" value="InterPro"/>
</dbReference>
<accession>A0A1I5BTR5</accession>
<dbReference type="Pfam" id="PF07690">
    <property type="entry name" value="MFS_1"/>
    <property type="match status" value="1"/>
</dbReference>
<reference evidence="8 9" key="1">
    <citation type="submission" date="2016-10" db="EMBL/GenBank/DDBJ databases">
        <authorList>
            <person name="de Groot N.N."/>
        </authorList>
    </citation>
    <scope>NUCLEOTIDE SEQUENCE [LARGE SCALE GENOMIC DNA]</scope>
    <source>
        <strain evidence="8 9">DSM 1283</strain>
    </source>
</reference>
<dbReference type="EMBL" id="FOWD01000001">
    <property type="protein sequence ID" value="SFN78124.1"/>
    <property type="molecule type" value="Genomic_DNA"/>
</dbReference>
<dbReference type="InterPro" id="IPR020846">
    <property type="entry name" value="MFS_dom"/>
</dbReference>
<evidence type="ECO:0000313" key="8">
    <source>
        <dbReference type="EMBL" id="SFN78124.1"/>
    </source>
</evidence>
<evidence type="ECO:0000256" key="2">
    <source>
        <dbReference type="ARBA" id="ARBA00022448"/>
    </source>
</evidence>
<organism evidence="8 9">
    <name type="scientific">Anaerocolumna aminovalerica</name>
    <dbReference type="NCBI Taxonomy" id="1527"/>
    <lineage>
        <taxon>Bacteria</taxon>
        <taxon>Bacillati</taxon>
        <taxon>Bacillota</taxon>
        <taxon>Clostridia</taxon>
        <taxon>Lachnospirales</taxon>
        <taxon>Lachnospiraceae</taxon>
        <taxon>Anaerocolumna</taxon>
    </lineage>
</organism>
<dbReference type="STRING" id="1527.SAMN04489757_101215"/>
<dbReference type="Proteomes" id="UP000198806">
    <property type="component" value="Unassembled WGS sequence"/>
</dbReference>
<keyword evidence="4 6" id="KW-1133">Transmembrane helix</keyword>
<dbReference type="InterPro" id="IPR005828">
    <property type="entry name" value="MFS_sugar_transport-like"/>
</dbReference>
<evidence type="ECO:0000256" key="1">
    <source>
        <dbReference type="ARBA" id="ARBA00004651"/>
    </source>
</evidence>
<evidence type="ECO:0000256" key="3">
    <source>
        <dbReference type="ARBA" id="ARBA00022692"/>
    </source>
</evidence>
<comment type="subcellular location">
    <subcellularLocation>
        <location evidence="1">Cell membrane</location>
        <topology evidence="1">Multi-pass membrane protein</topology>
    </subcellularLocation>
</comment>
<dbReference type="InterPro" id="IPR005829">
    <property type="entry name" value="Sugar_transporter_CS"/>
</dbReference>
<keyword evidence="3 6" id="KW-0812">Transmembrane</keyword>
<gene>
    <name evidence="8" type="ORF">SAMN04489757_101215</name>
</gene>
<evidence type="ECO:0000256" key="6">
    <source>
        <dbReference type="SAM" id="Phobius"/>
    </source>
</evidence>
<feature type="transmembrane region" description="Helical" evidence="6">
    <location>
        <begin position="365"/>
        <end position="386"/>
    </location>
</feature>
<feature type="transmembrane region" description="Helical" evidence="6">
    <location>
        <begin position="336"/>
        <end position="359"/>
    </location>
</feature>
<dbReference type="GO" id="GO:0005886">
    <property type="term" value="C:plasma membrane"/>
    <property type="evidence" value="ECO:0007669"/>
    <property type="project" value="UniProtKB-SubCell"/>
</dbReference>
<feature type="transmembrane region" description="Helical" evidence="6">
    <location>
        <begin position="248"/>
        <end position="265"/>
    </location>
</feature>
<dbReference type="Gene3D" id="1.20.1250.20">
    <property type="entry name" value="MFS general substrate transporter like domains"/>
    <property type="match status" value="2"/>
</dbReference>
<feature type="transmembrane region" description="Helical" evidence="6">
    <location>
        <begin position="145"/>
        <end position="164"/>
    </location>
</feature>
<evidence type="ECO:0000256" key="4">
    <source>
        <dbReference type="ARBA" id="ARBA00022989"/>
    </source>
</evidence>
<dbReference type="AlphaFoldDB" id="A0A1I5BTR5"/>
<keyword evidence="2" id="KW-0813">Transport</keyword>
<dbReference type="PROSITE" id="PS00216">
    <property type="entry name" value="SUGAR_TRANSPORT_1"/>
    <property type="match status" value="1"/>
</dbReference>
<dbReference type="PROSITE" id="PS50850">
    <property type="entry name" value="MFS"/>
    <property type="match status" value="1"/>
</dbReference>
<evidence type="ECO:0000313" key="9">
    <source>
        <dbReference type="Proteomes" id="UP000198806"/>
    </source>
</evidence>
<dbReference type="RefSeq" id="WP_242960790.1">
    <property type="nucleotide sequence ID" value="NZ_BAABFM010000003.1"/>
</dbReference>
<feature type="transmembrane region" description="Helical" evidence="6">
    <location>
        <begin position="170"/>
        <end position="191"/>
    </location>
</feature>
<feature type="domain" description="Major facilitator superfamily (MFS) profile" evidence="7">
    <location>
        <begin position="13"/>
        <end position="390"/>
    </location>
</feature>
<name>A0A1I5BTR5_9FIRM</name>
<dbReference type="Pfam" id="PF00083">
    <property type="entry name" value="Sugar_tr"/>
    <property type="match status" value="1"/>
</dbReference>
<feature type="transmembrane region" description="Helical" evidence="6">
    <location>
        <begin position="9"/>
        <end position="28"/>
    </location>
</feature>
<keyword evidence="5 6" id="KW-0472">Membrane</keyword>
<feature type="transmembrane region" description="Helical" evidence="6">
    <location>
        <begin position="302"/>
        <end position="324"/>
    </location>
</feature>
<sequence>MEQKSKKKFVVSNIVLLGLVSFFTDISTEMVYPILPMYLTSVMGASPAIIGLIEGVAESLASILKLFSGMIADKYNNKKQLAFTGYIASFFNKVIILLATSWTGVLAARIVDRFGKGIRTAPRDALVAESAENGGFGKAYGLHKAFDMMGASIGILLAFFLMVSSDESSFRNIFIISMIPALVGPLCVILVKGGKKQSVPKKLDFKWKSLDIRLKTFLIIILIFTLGNSSNSFILLRAYNAGFSERKAILLYFVFNIVASVLSYPIGKLSDKIGRKYTLCVGYFLYAIVYLGIGLLSSKSAYWVLFALYGVYTALTAGGERALIAEIAPSHLKSSALGLHSAIVGIGLLPASLIAGFLWDAVGQAAPFVLGGCLALFASIAVFFVLNMKPAFSE</sequence>
<dbReference type="CDD" id="cd17370">
    <property type="entry name" value="MFS_MJ1317_like"/>
    <property type="match status" value="1"/>
</dbReference>
<dbReference type="InterPro" id="IPR011701">
    <property type="entry name" value="MFS"/>
</dbReference>
<dbReference type="PANTHER" id="PTHR23518:SF2">
    <property type="entry name" value="MAJOR FACILITATOR SUPERFAMILY TRANSPORTER"/>
    <property type="match status" value="1"/>
</dbReference>
<dbReference type="PANTHER" id="PTHR23518">
    <property type="entry name" value="C-METHYLTRANSFERASE"/>
    <property type="match status" value="1"/>
</dbReference>
<protein>
    <submittedName>
        <fullName evidence="8">Predicted arabinose efflux permease, MFS family</fullName>
    </submittedName>
</protein>